<dbReference type="InterPro" id="IPR041420">
    <property type="entry name" value="PBECR4"/>
</dbReference>
<organism evidence="2 3">
    <name type="scientific">[Bacteroides] pectinophilus ATCC 43243</name>
    <dbReference type="NCBI Taxonomy" id="483218"/>
    <lineage>
        <taxon>Bacteria</taxon>
        <taxon>Bacillati</taxon>
        <taxon>Bacillota</taxon>
        <taxon>Clostridia</taxon>
        <taxon>Eubacteriales</taxon>
    </lineage>
</organism>
<dbReference type="STRING" id="483218.BACPEC_00029"/>
<dbReference type="AlphaFoldDB" id="B7AMX7"/>
<reference evidence="2 3" key="1">
    <citation type="submission" date="2008-11" db="EMBL/GenBank/DDBJ databases">
        <title>Draft genome sequence of Bacteroides pectinophilus (ATCC 43243).</title>
        <authorList>
            <person name="Sudarsanam P."/>
            <person name="Ley R."/>
            <person name="Guruge J."/>
            <person name="Turnbaugh P.J."/>
            <person name="Mahowald M."/>
            <person name="Liep D."/>
            <person name="Gordon J."/>
        </authorList>
    </citation>
    <scope>NUCLEOTIDE SEQUENCE [LARGE SCALE GENOMIC DNA]</scope>
    <source>
        <strain evidence="2 3">ATCC 43243</strain>
    </source>
</reference>
<gene>
    <name evidence="2" type="ORF">BACPEC_00029</name>
</gene>
<dbReference type="Proteomes" id="UP000003136">
    <property type="component" value="Unassembled WGS sequence"/>
</dbReference>
<proteinExistence type="predicted"/>
<sequence length="120" mass="14012">SILLYGGLMEEQKSFSQRVKETVIQCADLYKKYYVEYEYLLCSKAFEKNEYYIVSAHEDNYLHLTGLHTNLDAASFFEKCYNGSLEECDFDFCKKGQNEKEVKGSVRRKINSLPSITVFK</sequence>
<keyword evidence="3" id="KW-1185">Reference proteome</keyword>
<name>B7AMX7_9FIRM</name>
<evidence type="ECO:0000313" key="3">
    <source>
        <dbReference type="Proteomes" id="UP000003136"/>
    </source>
</evidence>
<dbReference type="HOGENOM" id="CLU_2140866_0_0_9"/>
<accession>B7AMX7</accession>
<comment type="caution">
    <text evidence="2">The sequence shown here is derived from an EMBL/GenBank/DDBJ whole genome shotgun (WGS) entry which is preliminary data.</text>
</comment>
<dbReference type="Pfam" id="PF18813">
    <property type="entry name" value="PBECR4"/>
    <property type="match status" value="1"/>
</dbReference>
<feature type="non-terminal residue" evidence="2">
    <location>
        <position position="1"/>
    </location>
</feature>
<reference evidence="2 3" key="2">
    <citation type="submission" date="2008-11" db="EMBL/GenBank/DDBJ databases">
        <authorList>
            <person name="Fulton L."/>
            <person name="Clifton S."/>
            <person name="Fulton B."/>
            <person name="Xu J."/>
            <person name="Minx P."/>
            <person name="Pepin K.H."/>
            <person name="Johnson M."/>
            <person name="Bhonagiri V."/>
            <person name="Nash W.E."/>
            <person name="Mardis E.R."/>
            <person name="Wilson R.K."/>
        </authorList>
    </citation>
    <scope>NUCLEOTIDE SEQUENCE [LARGE SCALE GENOMIC DNA]</scope>
    <source>
        <strain evidence="2 3">ATCC 43243</strain>
    </source>
</reference>
<feature type="domain" description="Phage-Barnase-EndoU-ColicinE5/D-RelE like nuclease 4" evidence="1">
    <location>
        <begin position="23"/>
        <end position="116"/>
    </location>
</feature>
<evidence type="ECO:0000259" key="1">
    <source>
        <dbReference type="Pfam" id="PF18813"/>
    </source>
</evidence>
<dbReference type="EMBL" id="ABVQ01000021">
    <property type="protein sequence ID" value="EEC58931.1"/>
    <property type="molecule type" value="Genomic_DNA"/>
</dbReference>
<evidence type="ECO:0000313" key="2">
    <source>
        <dbReference type="EMBL" id="EEC58931.1"/>
    </source>
</evidence>
<dbReference type="eggNOG" id="ENOG50346Z2">
    <property type="taxonomic scope" value="Bacteria"/>
</dbReference>
<protein>
    <recommendedName>
        <fullName evidence="1">Phage-Barnase-EndoU-ColicinE5/D-RelE like nuclease 4 domain-containing protein</fullName>
    </recommendedName>
</protein>